<comment type="similarity">
    <text evidence="1">Belongs to the peptidase S33 family.</text>
</comment>
<dbReference type="GO" id="GO:0016020">
    <property type="term" value="C:membrane"/>
    <property type="evidence" value="ECO:0007669"/>
    <property type="project" value="TreeGrafter"/>
</dbReference>
<comment type="caution">
    <text evidence="5">The sequence shown here is derived from an EMBL/GenBank/DDBJ whole genome shotgun (WGS) entry which is preliminary data.</text>
</comment>
<sequence>MSKIFFAPVRLALLCMFAIPAIAQPIVPQTGTIHTRDVDLAYEVYGSPTAETPVMAINGGPGLSHVYMIQNDVWTRLAKGRQVVFYDQRGTGKSKAVRSGAPQSVDAQVADLEAVRAHFGFEKVDLVGDSFGGFLSMAYAAAHPEHVHKLILSDSAPPALKDIVHLLPQVFPDIEEQDAELAKKLGNTDEAAQEMLRNHFRMIFYSEDLLHTYLANIKDLGYTPAVGAAVGEAASTADFTAELPKFKFPTLVITGRYDMNVAPLTAWRMYKAIPNAKLVIFAKSGHLPSYEEPDKYVQVVDTFLRSHE</sequence>
<gene>
    <name evidence="5" type="ORF">HNQ77_004885</name>
</gene>
<evidence type="ECO:0000259" key="4">
    <source>
        <dbReference type="Pfam" id="PF00561"/>
    </source>
</evidence>
<dbReference type="EMBL" id="JACHEK010000011">
    <property type="protein sequence ID" value="MBB6146904.1"/>
    <property type="molecule type" value="Genomic_DNA"/>
</dbReference>
<dbReference type="GO" id="GO:0006508">
    <property type="term" value="P:proteolysis"/>
    <property type="evidence" value="ECO:0007669"/>
    <property type="project" value="InterPro"/>
</dbReference>
<dbReference type="InterPro" id="IPR050266">
    <property type="entry name" value="AB_hydrolase_sf"/>
</dbReference>
<reference evidence="5 6" key="1">
    <citation type="submission" date="2020-08" db="EMBL/GenBank/DDBJ databases">
        <title>Genomic Encyclopedia of Type Strains, Phase IV (KMG-IV): sequencing the most valuable type-strain genomes for metagenomic binning, comparative biology and taxonomic classification.</title>
        <authorList>
            <person name="Goeker M."/>
        </authorList>
    </citation>
    <scope>NUCLEOTIDE SEQUENCE [LARGE SCALE GENOMIC DNA]</scope>
    <source>
        <strain evidence="5 6">DSM 103733</strain>
    </source>
</reference>
<keyword evidence="6" id="KW-1185">Reference proteome</keyword>
<dbReference type="PANTHER" id="PTHR43798:SF33">
    <property type="entry name" value="HYDROLASE, PUTATIVE (AFU_ORTHOLOGUE AFUA_2G14860)-RELATED"/>
    <property type="match status" value="1"/>
</dbReference>
<feature type="signal peptide" evidence="3">
    <location>
        <begin position="1"/>
        <end position="23"/>
    </location>
</feature>
<dbReference type="EC" id="3.4.11.5" evidence="5"/>
<evidence type="ECO:0000256" key="2">
    <source>
        <dbReference type="ARBA" id="ARBA00022801"/>
    </source>
</evidence>
<proteinExistence type="inferred from homology"/>
<dbReference type="InterPro" id="IPR002410">
    <property type="entry name" value="Peptidase_S33"/>
</dbReference>
<dbReference type="RefSeq" id="WP_082125775.1">
    <property type="nucleotide sequence ID" value="NZ_JACHEK010000011.1"/>
</dbReference>
<keyword evidence="3" id="KW-0732">Signal</keyword>
<dbReference type="OrthoDB" id="9805423at2"/>
<protein>
    <submittedName>
        <fullName evidence="5">Proline iminopeptidase</fullName>
        <ecNumber evidence="5">3.4.11.5</ecNumber>
    </submittedName>
</protein>
<dbReference type="InterPro" id="IPR029058">
    <property type="entry name" value="AB_hydrolase_fold"/>
</dbReference>
<dbReference type="SUPFAM" id="SSF53474">
    <property type="entry name" value="alpha/beta-Hydrolases"/>
    <property type="match status" value="1"/>
</dbReference>
<dbReference type="Gene3D" id="3.40.50.1820">
    <property type="entry name" value="alpha/beta hydrolase"/>
    <property type="match status" value="1"/>
</dbReference>
<accession>A0A841K9D9</accession>
<evidence type="ECO:0000313" key="5">
    <source>
        <dbReference type="EMBL" id="MBB6146904.1"/>
    </source>
</evidence>
<dbReference type="PRINTS" id="PR00793">
    <property type="entry name" value="PROAMNOPTASE"/>
</dbReference>
<name>A0A841K9D9_9BACT</name>
<dbReference type="AlphaFoldDB" id="A0A841K9D9"/>
<organism evidence="5 6">
    <name type="scientific">Silvibacterium bohemicum</name>
    <dbReference type="NCBI Taxonomy" id="1577686"/>
    <lineage>
        <taxon>Bacteria</taxon>
        <taxon>Pseudomonadati</taxon>
        <taxon>Acidobacteriota</taxon>
        <taxon>Terriglobia</taxon>
        <taxon>Terriglobales</taxon>
        <taxon>Acidobacteriaceae</taxon>
        <taxon>Silvibacterium</taxon>
    </lineage>
</organism>
<dbReference type="PANTHER" id="PTHR43798">
    <property type="entry name" value="MONOACYLGLYCEROL LIPASE"/>
    <property type="match status" value="1"/>
</dbReference>
<dbReference type="Pfam" id="PF00561">
    <property type="entry name" value="Abhydrolase_1"/>
    <property type="match status" value="1"/>
</dbReference>
<dbReference type="GO" id="GO:0004177">
    <property type="term" value="F:aminopeptidase activity"/>
    <property type="evidence" value="ECO:0007669"/>
    <property type="project" value="UniProtKB-KW"/>
</dbReference>
<dbReference type="PRINTS" id="PR00111">
    <property type="entry name" value="ABHYDROLASE"/>
</dbReference>
<keyword evidence="5" id="KW-0645">Protease</keyword>
<dbReference type="InterPro" id="IPR000073">
    <property type="entry name" value="AB_hydrolase_1"/>
</dbReference>
<feature type="chain" id="PRO_5032765886" evidence="3">
    <location>
        <begin position="24"/>
        <end position="308"/>
    </location>
</feature>
<dbReference type="Proteomes" id="UP000538666">
    <property type="component" value="Unassembled WGS sequence"/>
</dbReference>
<feature type="domain" description="AB hydrolase-1" evidence="4">
    <location>
        <begin position="53"/>
        <end position="293"/>
    </location>
</feature>
<evidence type="ECO:0000313" key="6">
    <source>
        <dbReference type="Proteomes" id="UP000538666"/>
    </source>
</evidence>
<keyword evidence="2 5" id="KW-0378">Hydrolase</keyword>
<keyword evidence="5" id="KW-0031">Aminopeptidase</keyword>
<evidence type="ECO:0000256" key="1">
    <source>
        <dbReference type="ARBA" id="ARBA00010088"/>
    </source>
</evidence>
<evidence type="ECO:0000256" key="3">
    <source>
        <dbReference type="SAM" id="SignalP"/>
    </source>
</evidence>